<protein>
    <submittedName>
        <fullName evidence="1">Uncharacterized protein</fullName>
    </submittedName>
</protein>
<dbReference type="STRING" id="747089.U9SQK4"/>
<gene>
    <name evidence="1" type="ORF">GLOINDRAFT_12765</name>
</gene>
<proteinExistence type="predicted"/>
<dbReference type="AlphaFoldDB" id="U9SQK4"/>
<accession>U9SQK4</accession>
<dbReference type="HOGENOM" id="CLU_2513823_0_0_1"/>
<name>U9SQK4_RHIID</name>
<dbReference type="EMBL" id="KI300571">
    <property type="protein sequence ID" value="ERZ96302.1"/>
    <property type="molecule type" value="Genomic_DNA"/>
</dbReference>
<sequence length="85" mass="9494">MSEDILYHIITILQDQSSAFTPSQHHLNILKVSEFWNVVLCAGGSVAKLNSHPLNSSYPSITFVLSLLEEFSIAYKSILTRATKQ</sequence>
<organism evidence="1">
    <name type="scientific">Rhizophagus irregularis (strain DAOM 181602 / DAOM 197198 / MUCL 43194)</name>
    <name type="common">Arbuscular mycorrhizal fungus</name>
    <name type="synonym">Glomus intraradices</name>
    <dbReference type="NCBI Taxonomy" id="747089"/>
    <lineage>
        <taxon>Eukaryota</taxon>
        <taxon>Fungi</taxon>
        <taxon>Fungi incertae sedis</taxon>
        <taxon>Mucoromycota</taxon>
        <taxon>Glomeromycotina</taxon>
        <taxon>Glomeromycetes</taxon>
        <taxon>Glomerales</taxon>
        <taxon>Glomeraceae</taxon>
        <taxon>Rhizophagus</taxon>
    </lineage>
</organism>
<evidence type="ECO:0000313" key="1">
    <source>
        <dbReference type="EMBL" id="ERZ96302.1"/>
    </source>
</evidence>
<reference evidence="1" key="1">
    <citation type="submission" date="2013-07" db="EMBL/GenBank/DDBJ databases">
        <title>The genome of an arbuscular mycorrhizal fungus provides insights into the evolution of the oldest plant symbiosis.</title>
        <authorList>
            <consortium name="DOE Joint Genome Institute"/>
            <person name="Tisserant E."/>
            <person name="Malbreil M."/>
            <person name="Kuo A."/>
            <person name="Kohler A."/>
            <person name="Symeonidi A."/>
            <person name="Balestrini R."/>
            <person name="Charron P."/>
            <person name="Duensing N."/>
            <person name="Frei-dit-Frey N."/>
            <person name="Gianinazzi-Pearson V."/>
            <person name="Gilbert B."/>
            <person name="Handa Y."/>
            <person name="Hijri M."/>
            <person name="Kaul R."/>
            <person name="Kawaguchi M."/>
            <person name="Krajinski F."/>
            <person name="Lammers P."/>
            <person name="Lapierre D."/>
            <person name="Masclaux F.G."/>
            <person name="Murat C."/>
            <person name="Morin E."/>
            <person name="Ndikumana S."/>
            <person name="Pagni M."/>
            <person name="Petitpierre D."/>
            <person name="Requena N."/>
            <person name="Rosikiewicz P."/>
            <person name="Riley R."/>
            <person name="Saito K."/>
            <person name="San Clemente H."/>
            <person name="Shapiro H."/>
            <person name="van Tuinen D."/>
            <person name="Becard G."/>
            <person name="Bonfante P."/>
            <person name="Paszkowski U."/>
            <person name="Shachar-Hill Y."/>
            <person name="Young J.P."/>
            <person name="Sanders I.R."/>
            <person name="Henrissat B."/>
            <person name="Rensing S.A."/>
            <person name="Grigoriev I.V."/>
            <person name="Corradi N."/>
            <person name="Roux C."/>
            <person name="Martin F."/>
        </authorList>
    </citation>
    <scope>NUCLEOTIDE SEQUENCE</scope>
    <source>
        <strain evidence="1">DAOM 197198</strain>
    </source>
</reference>